<dbReference type="Proteomes" id="UP000294257">
    <property type="component" value="Unassembled WGS sequence"/>
</dbReference>
<dbReference type="EMBL" id="SGWQ01000012">
    <property type="protein sequence ID" value="RZS32424.1"/>
    <property type="molecule type" value="Genomic_DNA"/>
</dbReference>
<keyword evidence="7" id="KW-1185">Reference proteome</keyword>
<accession>A0A4Q7KDV8</accession>
<dbReference type="OrthoDB" id="286092at2"/>
<dbReference type="InterPro" id="IPR029060">
    <property type="entry name" value="PIN-like_dom_sf"/>
</dbReference>
<evidence type="ECO:0000256" key="1">
    <source>
        <dbReference type="ARBA" id="ARBA00022722"/>
    </source>
</evidence>
<dbReference type="Pfam" id="PF01850">
    <property type="entry name" value="PIN"/>
    <property type="match status" value="1"/>
</dbReference>
<name>A0A4Q7KDV8_9PSEU</name>
<reference evidence="6 7" key="1">
    <citation type="submission" date="2019-02" db="EMBL/GenBank/DDBJ databases">
        <title>Genomic Encyclopedia of Type Strains, Phase IV (KMG-IV): sequencing the most valuable type-strain genomes for metagenomic binning, comparative biology and taxonomic classification.</title>
        <authorList>
            <person name="Goeker M."/>
        </authorList>
    </citation>
    <scope>NUCLEOTIDE SEQUENCE [LARGE SCALE GENOMIC DNA]</scope>
    <source>
        <strain evidence="6 7">DSM 101727</strain>
    </source>
</reference>
<evidence type="ECO:0000256" key="2">
    <source>
        <dbReference type="ARBA" id="ARBA00022723"/>
    </source>
</evidence>
<dbReference type="InterPro" id="IPR002716">
    <property type="entry name" value="PIN_dom"/>
</dbReference>
<dbReference type="GO" id="GO:0046872">
    <property type="term" value="F:metal ion binding"/>
    <property type="evidence" value="ECO:0007669"/>
    <property type="project" value="UniProtKB-KW"/>
</dbReference>
<sequence length="121" mass="13343">MNVFDASALLAFLRGEEGADEIERALDAGGVCGAANWSEVIQVLIRHGRDWELSVALLQSYGLDVLPVSGEDGEWAARRWRRGESLSLGDRLCLALGERMDATVWTADKEWGDGGRVRQIR</sequence>
<organism evidence="6 7">
    <name type="scientific">Herbihabitans rhizosphaerae</name>
    <dbReference type="NCBI Taxonomy" id="1872711"/>
    <lineage>
        <taxon>Bacteria</taxon>
        <taxon>Bacillati</taxon>
        <taxon>Actinomycetota</taxon>
        <taxon>Actinomycetes</taxon>
        <taxon>Pseudonocardiales</taxon>
        <taxon>Pseudonocardiaceae</taxon>
        <taxon>Herbihabitans</taxon>
    </lineage>
</organism>
<proteinExistence type="predicted"/>
<evidence type="ECO:0000313" key="7">
    <source>
        <dbReference type="Proteomes" id="UP000294257"/>
    </source>
</evidence>
<evidence type="ECO:0000313" key="6">
    <source>
        <dbReference type="EMBL" id="RZS32424.1"/>
    </source>
</evidence>
<keyword evidence="4" id="KW-0460">Magnesium</keyword>
<dbReference type="RefSeq" id="WP_130347874.1">
    <property type="nucleotide sequence ID" value="NZ_SGWQ01000012.1"/>
</dbReference>
<evidence type="ECO:0000256" key="4">
    <source>
        <dbReference type="ARBA" id="ARBA00022842"/>
    </source>
</evidence>
<keyword evidence="3" id="KW-0378">Hydrolase</keyword>
<evidence type="ECO:0000259" key="5">
    <source>
        <dbReference type="Pfam" id="PF01850"/>
    </source>
</evidence>
<gene>
    <name evidence="6" type="ORF">EV193_11258</name>
</gene>
<dbReference type="CDD" id="cd18682">
    <property type="entry name" value="PIN_VapC-like"/>
    <property type="match status" value="1"/>
</dbReference>
<dbReference type="Gene3D" id="3.40.50.1010">
    <property type="entry name" value="5'-nuclease"/>
    <property type="match status" value="1"/>
</dbReference>
<comment type="caution">
    <text evidence="6">The sequence shown here is derived from an EMBL/GenBank/DDBJ whole genome shotgun (WGS) entry which is preliminary data.</text>
</comment>
<protein>
    <submittedName>
        <fullName evidence="6">PIN domain nuclease of toxin-antitoxin system</fullName>
    </submittedName>
</protein>
<keyword evidence="1" id="KW-0540">Nuclease</keyword>
<feature type="domain" description="PIN" evidence="5">
    <location>
        <begin position="3"/>
        <end position="111"/>
    </location>
</feature>
<keyword evidence="2" id="KW-0479">Metal-binding</keyword>
<evidence type="ECO:0000256" key="3">
    <source>
        <dbReference type="ARBA" id="ARBA00022801"/>
    </source>
</evidence>
<dbReference type="GO" id="GO:0016787">
    <property type="term" value="F:hydrolase activity"/>
    <property type="evidence" value="ECO:0007669"/>
    <property type="project" value="UniProtKB-KW"/>
</dbReference>
<dbReference type="SUPFAM" id="SSF88723">
    <property type="entry name" value="PIN domain-like"/>
    <property type="match status" value="1"/>
</dbReference>
<dbReference type="GO" id="GO:0004518">
    <property type="term" value="F:nuclease activity"/>
    <property type="evidence" value="ECO:0007669"/>
    <property type="project" value="UniProtKB-KW"/>
</dbReference>
<dbReference type="AlphaFoldDB" id="A0A4Q7KDV8"/>